<sequence>MGNVINKFVVAVPHQQAYVVETLGKYSKTLNPGLSFLLPLVQRVAYKHSLKEQAFQVTAQNTVTRDNVIVSIDGVLYLKIDDPIKCSYGALDPLNYAYILAQSTTRSEIGNLTLDQTFEERDLINQKILEQIKAATEVWGVTCLRYEIKDIIISETIKKVMNLEAESERKKRADILISQGRKVAEINLAEAAKKRKILNAEAKSQEIQLQASAIVQRINQLSFAIEKDCGQNAAEFNLAYRYIDTLKSMGGQNKNIIVNYNITNPEQVVQKSMNLIQDQQQQQQLLQNSKQTQN</sequence>
<dbReference type="Proteomes" id="UP000008983">
    <property type="component" value="Unassembled WGS sequence"/>
</dbReference>
<dbReference type="Pfam" id="PF16200">
    <property type="entry name" value="Band_7_C"/>
    <property type="match status" value="1"/>
</dbReference>
<dbReference type="InterPro" id="IPR001107">
    <property type="entry name" value="Band_7"/>
</dbReference>
<evidence type="ECO:0000256" key="3">
    <source>
        <dbReference type="ARBA" id="ARBA00023128"/>
    </source>
</evidence>
<dbReference type="PANTHER" id="PTHR43327">
    <property type="entry name" value="STOMATIN-LIKE PROTEIN 2, MITOCHONDRIAL"/>
    <property type="match status" value="1"/>
</dbReference>
<dbReference type="SMART" id="SM00244">
    <property type="entry name" value="PHB"/>
    <property type="match status" value="1"/>
</dbReference>
<dbReference type="OrthoDB" id="434619at2759"/>
<dbReference type="FunFam" id="3.30.479.30:FF:000004">
    <property type="entry name" value="Putative membrane protease family, stomatin"/>
    <property type="match status" value="1"/>
</dbReference>
<evidence type="ECO:0000256" key="1">
    <source>
        <dbReference type="ARBA" id="ARBA00004173"/>
    </source>
</evidence>
<evidence type="ECO:0000313" key="7">
    <source>
        <dbReference type="Proteomes" id="UP000008983"/>
    </source>
</evidence>
<dbReference type="RefSeq" id="XP_004034993.1">
    <property type="nucleotide sequence ID" value="XM_004034945.1"/>
</dbReference>
<dbReference type="InterPro" id="IPR001972">
    <property type="entry name" value="Stomatin_HflK_fam"/>
</dbReference>
<keyword evidence="4" id="KW-0175">Coiled coil</keyword>
<evidence type="ECO:0000313" key="6">
    <source>
        <dbReference type="EMBL" id="EGR31507.1"/>
    </source>
</evidence>
<protein>
    <submittedName>
        <fullName evidence="6">Membrane protease stomatin prohibitin family protein, putative</fullName>
    </submittedName>
</protein>
<dbReference type="GO" id="GO:0005886">
    <property type="term" value="C:plasma membrane"/>
    <property type="evidence" value="ECO:0007669"/>
    <property type="project" value="UniProtKB-ARBA"/>
</dbReference>
<dbReference type="PRINTS" id="PR00721">
    <property type="entry name" value="STOMATIN"/>
</dbReference>
<feature type="coiled-coil region" evidence="4">
    <location>
        <begin position="153"/>
        <end position="208"/>
    </location>
</feature>
<accession>G0QTD0</accession>
<evidence type="ECO:0000259" key="5">
    <source>
        <dbReference type="SMART" id="SM00244"/>
    </source>
</evidence>
<dbReference type="InterPro" id="IPR032435">
    <property type="entry name" value="STML2-like_C"/>
</dbReference>
<feature type="domain" description="Band 7" evidence="5">
    <location>
        <begin position="7"/>
        <end position="165"/>
    </location>
</feature>
<dbReference type="CDD" id="cd08829">
    <property type="entry name" value="SPFH_paraslipin"/>
    <property type="match status" value="1"/>
</dbReference>
<dbReference type="InParanoid" id="G0QTD0"/>
<gene>
    <name evidence="6" type="ORF">IMG5_107250</name>
</gene>
<dbReference type="GO" id="GO:0008233">
    <property type="term" value="F:peptidase activity"/>
    <property type="evidence" value="ECO:0007669"/>
    <property type="project" value="UniProtKB-KW"/>
</dbReference>
<dbReference type="STRING" id="857967.G0QTD0"/>
<name>G0QTD0_ICHMU</name>
<organism evidence="6 7">
    <name type="scientific">Ichthyophthirius multifiliis</name>
    <name type="common">White spot disease agent</name>
    <name type="synonym">Ich</name>
    <dbReference type="NCBI Taxonomy" id="5932"/>
    <lineage>
        <taxon>Eukaryota</taxon>
        <taxon>Sar</taxon>
        <taxon>Alveolata</taxon>
        <taxon>Ciliophora</taxon>
        <taxon>Intramacronucleata</taxon>
        <taxon>Oligohymenophorea</taxon>
        <taxon>Hymenostomatida</taxon>
        <taxon>Ophryoglenina</taxon>
        <taxon>Ichthyophthirius</taxon>
    </lineage>
</organism>
<comment type="similarity">
    <text evidence="2">Belongs to the band 7/mec-2 family.</text>
</comment>
<dbReference type="InterPro" id="IPR050710">
    <property type="entry name" value="Band7/mec-2_domain"/>
</dbReference>
<dbReference type="PANTHER" id="PTHR43327:SF10">
    <property type="entry name" value="STOMATIN-LIKE PROTEIN 2, MITOCHONDRIAL"/>
    <property type="match status" value="1"/>
</dbReference>
<keyword evidence="6" id="KW-0645">Protease</keyword>
<dbReference type="GO" id="GO:0098552">
    <property type="term" value="C:side of membrane"/>
    <property type="evidence" value="ECO:0007669"/>
    <property type="project" value="UniProtKB-ARBA"/>
</dbReference>
<dbReference type="GO" id="GO:0007005">
    <property type="term" value="P:mitochondrion organization"/>
    <property type="evidence" value="ECO:0007669"/>
    <property type="project" value="TreeGrafter"/>
</dbReference>
<dbReference type="GO" id="GO:0005739">
    <property type="term" value="C:mitochondrion"/>
    <property type="evidence" value="ECO:0007669"/>
    <property type="project" value="UniProtKB-SubCell"/>
</dbReference>
<keyword evidence="6" id="KW-0378">Hydrolase</keyword>
<dbReference type="eggNOG" id="KOG2620">
    <property type="taxonomic scope" value="Eukaryota"/>
</dbReference>
<proteinExistence type="inferred from homology"/>
<dbReference type="GO" id="GO:0006508">
    <property type="term" value="P:proteolysis"/>
    <property type="evidence" value="ECO:0007669"/>
    <property type="project" value="UniProtKB-KW"/>
</dbReference>
<dbReference type="EMBL" id="GL983849">
    <property type="protein sequence ID" value="EGR31507.1"/>
    <property type="molecule type" value="Genomic_DNA"/>
</dbReference>
<dbReference type="Gene3D" id="3.30.479.30">
    <property type="entry name" value="Band 7 domain"/>
    <property type="match status" value="1"/>
</dbReference>
<dbReference type="GeneID" id="14907667"/>
<comment type="subcellular location">
    <subcellularLocation>
        <location evidence="1">Mitochondrion</location>
    </subcellularLocation>
</comment>
<keyword evidence="7" id="KW-1185">Reference proteome</keyword>
<evidence type="ECO:0000256" key="2">
    <source>
        <dbReference type="ARBA" id="ARBA00008164"/>
    </source>
</evidence>
<keyword evidence="3" id="KW-0496">Mitochondrion</keyword>
<dbReference type="OMA" id="AENPIFA"/>
<reference evidence="6 7" key="1">
    <citation type="submission" date="2011-07" db="EMBL/GenBank/DDBJ databases">
        <authorList>
            <person name="Coyne R."/>
            <person name="Brami D."/>
            <person name="Johnson J."/>
            <person name="Hostetler J."/>
            <person name="Hannick L."/>
            <person name="Clark T."/>
            <person name="Cassidy-Hanley D."/>
            <person name="Inman J."/>
        </authorList>
    </citation>
    <scope>NUCLEOTIDE SEQUENCE [LARGE SCALE GENOMIC DNA]</scope>
    <source>
        <strain evidence="6 7">G5</strain>
    </source>
</reference>
<dbReference type="AlphaFoldDB" id="G0QTD0"/>
<dbReference type="InterPro" id="IPR036013">
    <property type="entry name" value="Band_7/SPFH_dom_sf"/>
</dbReference>
<dbReference type="SUPFAM" id="SSF117892">
    <property type="entry name" value="Band 7/SPFH domain"/>
    <property type="match status" value="1"/>
</dbReference>
<dbReference type="Pfam" id="PF01145">
    <property type="entry name" value="Band_7"/>
    <property type="match status" value="1"/>
</dbReference>
<evidence type="ECO:0000256" key="4">
    <source>
        <dbReference type="SAM" id="Coils"/>
    </source>
</evidence>